<comment type="caution">
    <text evidence="1">The sequence shown here is derived from an EMBL/GenBank/DDBJ whole genome shotgun (WGS) entry which is preliminary data.</text>
</comment>
<name>A0A4S8KGG0_MUSBA</name>
<dbReference type="EMBL" id="PYDT01000001">
    <property type="protein sequence ID" value="THU74434.1"/>
    <property type="molecule type" value="Genomic_DNA"/>
</dbReference>
<dbReference type="AlphaFoldDB" id="A0A4S8KGG0"/>
<proteinExistence type="predicted"/>
<accession>A0A4S8KGG0</accession>
<dbReference type="Proteomes" id="UP000317650">
    <property type="component" value="Chromosome 4"/>
</dbReference>
<organism evidence="1 2">
    <name type="scientific">Musa balbisiana</name>
    <name type="common">Banana</name>
    <dbReference type="NCBI Taxonomy" id="52838"/>
    <lineage>
        <taxon>Eukaryota</taxon>
        <taxon>Viridiplantae</taxon>
        <taxon>Streptophyta</taxon>
        <taxon>Embryophyta</taxon>
        <taxon>Tracheophyta</taxon>
        <taxon>Spermatophyta</taxon>
        <taxon>Magnoliopsida</taxon>
        <taxon>Liliopsida</taxon>
        <taxon>Zingiberales</taxon>
        <taxon>Musaceae</taxon>
        <taxon>Musa</taxon>
    </lineage>
</organism>
<gene>
    <name evidence="1" type="ORF">C4D60_Mb04t33330</name>
</gene>
<keyword evidence="2" id="KW-1185">Reference proteome</keyword>
<sequence length="99" mass="11388">MSSFFPPSNPGIPLSRHRKKIKKIAEGQWCLISVANNVQYPPLLRSQLLRRFFADTSGADELFEVKERAKELKQLVKKGMKAVGETCKKTWHKVRHIRG</sequence>
<reference evidence="1 2" key="1">
    <citation type="journal article" date="2019" name="Nat. Plants">
        <title>Genome sequencing of Musa balbisiana reveals subgenome evolution and function divergence in polyploid bananas.</title>
        <authorList>
            <person name="Yao X."/>
        </authorList>
    </citation>
    <scope>NUCLEOTIDE SEQUENCE [LARGE SCALE GENOMIC DNA]</scope>
    <source>
        <strain evidence="2">cv. DH-PKW</strain>
        <tissue evidence="1">Leaves</tissue>
    </source>
</reference>
<evidence type="ECO:0000313" key="2">
    <source>
        <dbReference type="Proteomes" id="UP000317650"/>
    </source>
</evidence>
<protein>
    <submittedName>
        <fullName evidence="1">Uncharacterized protein</fullName>
    </submittedName>
</protein>
<evidence type="ECO:0000313" key="1">
    <source>
        <dbReference type="EMBL" id="THU74434.1"/>
    </source>
</evidence>